<dbReference type="GO" id="GO:0005682">
    <property type="term" value="C:U5 snRNP"/>
    <property type="evidence" value="ECO:0007669"/>
    <property type="project" value="InterPro"/>
</dbReference>
<dbReference type="Gene3D" id="3.30.1490.40">
    <property type="match status" value="1"/>
</dbReference>
<dbReference type="PANTHER" id="PTHR13138:SF3">
    <property type="entry name" value="CD2 ANTIGEN CYTOPLASMIC TAIL-BINDING PROTEIN 2"/>
    <property type="match status" value="1"/>
</dbReference>
<feature type="compositionally biased region" description="Acidic residues" evidence="1">
    <location>
        <begin position="124"/>
        <end position="137"/>
    </location>
</feature>
<feature type="compositionally biased region" description="Basic residues" evidence="1">
    <location>
        <begin position="1"/>
        <end position="10"/>
    </location>
</feature>
<keyword evidence="4" id="KW-1185">Reference proteome</keyword>
<protein>
    <recommendedName>
        <fullName evidence="2">GYF domain-containing protein</fullName>
    </recommendedName>
</protein>
<dbReference type="PROSITE" id="PS50829">
    <property type="entry name" value="GYF"/>
    <property type="match status" value="1"/>
</dbReference>
<dbReference type="SUPFAM" id="SSF55277">
    <property type="entry name" value="GYF domain"/>
    <property type="match status" value="1"/>
</dbReference>
<feature type="domain" description="GYF" evidence="2">
    <location>
        <begin position="332"/>
        <end position="389"/>
    </location>
</feature>
<evidence type="ECO:0000313" key="4">
    <source>
        <dbReference type="Proteomes" id="UP000305067"/>
    </source>
</evidence>
<dbReference type="InterPro" id="IPR003169">
    <property type="entry name" value="GYF"/>
</dbReference>
<gene>
    <name evidence="3" type="ORF">BDV98DRAFT_599764</name>
</gene>
<dbReference type="EMBL" id="ML178814">
    <property type="protein sequence ID" value="TFL07463.1"/>
    <property type="molecule type" value="Genomic_DNA"/>
</dbReference>
<sequence length="389" mass="43802">MERPSKHKRAAGSEDMSSHKKTRFLEPDEDPANFADNVAESLEDHPSHRRKGQVKNEGYDSDSTDDGEGVVLSRRNDAEDEEEDMFAVGDDAPEQSAAAGAEKKEASYLKLGDIEGQEFARSEDDSEDDGEPEDEDDAERRKKAGMGFELSSFNMREEMEEGKFTEDGSYIRSFDPHGIHDRWMEGLDDTAIKQARRNHRRREKEEQAKLQAEEDAVQEGGGLAGLQKELLASLKKGETVVEALQRLGKISGKKQKQGRKQTAMDTGDASDEPRRQKAQAEVDKITHLASTSMSMGNIEIYSQTYEELVRAVRAAAIVDENWQPPSADVQYEYKWDVPDASGAPGQTFGPYSEDDMQRWFSANYFGPIGEKIKVREVRGEWESWSHHFP</sequence>
<dbReference type="Proteomes" id="UP000305067">
    <property type="component" value="Unassembled WGS sequence"/>
</dbReference>
<feature type="region of interest" description="Disordered" evidence="1">
    <location>
        <begin position="251"/>
        <end position="276"/>
    </location>
</feature>
<feature type="compositionally biased region" description="Acidic residues" evidence="1">
    <location>
        <begin position="59"/>
        <end position="68"/>
    </location>
</feature>
<accession>A0A5C3QZL3</accession>
<dbReference type="InterPro" id="IPR039905">
    <property type="entry name" value="CD2BP2/Lin1"/>
</dbReference>
<organism evidence="3 4">
    <name type="scientific">Pterulicium gracile</name>
    <dbReference type="NCBI Taxonomy" id="1884261"/>
    <lineage>
        <taxon>Eukaryota</taxon>
        <taxon>Fungi</taxon>
        <taxon>Dikarya</taxon>
        <taxon>Basidiomycota</taxon>
        <taxon>Agaricomycotina</taxon>
        <taxon>Agaricomycetes</taxon>
        <taxon>Agaricomycetidae</taxon>
        <taxon>Agaricales</taxon>
        <taxon>Pleurotineae</taxon>
        <taxon>Pterulaceae</taxon>
        <taxon>Pterulicium</taxon>
    </lineage>
</organism>
<name>A0A5C3QZL3_9AGAR</name>
<proteinExistence type="predicted"/>
<dbReference type="Pfam" id="PF02213">
    <property type="entry name" value="GYF"/>
    <property type="match status" value="1"/>
</dbReference>
<evidence type="ECO:0000259" key="2">
    <source>
        <dbReference type="PROSITE" id="PS50829"/>
    </source>
</evidence>
<reference evidence="3 4" key="1">
    <citation type="journal article" date="2019" name="Nat. Ecol. Evol.">
        <title>Megaphylogeny resolves global patterns of mushroom evolution.</title>
        <authorList>
            <person name="Varga T."/>
            <person name="Krizsan K."/>
            <person name="Foldi C."/>
            <person name="Dima B."/>
            <person name="Sanchez-Garcia M."/>
            <person name="Sanchez-Ramirez S."/>
            <person name="Szollosi G.J."/>
            <person name="Szarkandi J.G."/>
            <person name="Papp V."/>
            <person name="Albert L."/>
            <person name="Andreopoulos W."/>
            <person name="Angelini C."/>
            <person name="Antonin V."/>
            <person name="Barry K.W."/>
            <person name="Bougher N.L."/>
            <person name="Buchanan P."/>
            <person name="Buyck B."/>
            <person name="Bense V."/>
            <person name="Catcheside P."/>
            <person name="Chovatia M."/>
            <person name="Cooper J."/>
            <person name="Damon W."/>
            <person name="Desjardin D."/>
            <person name="Finy P."/>
            <person name="Geml J."/>
            <person name="Haridas S."/>
            <person name="Hughes K."/>
            <person name="Justo A."/>
            <person name="Karasinski D."/>
            <person name="Kautmanova I."/>
            <person name="Kiss B."/>
            <person name="Kocsube S."/>
            <person name="Kotiranta H."/>
            <person name="LaButti K.M."/>
            <person name="Lechner B.E."/>
            <person name="Liimatainen K."/>
            <person name="Lipzen A."/>
            <person name="Lukacs Z."/>
            <person name="Mihaltcheva S."/>
            <person name="Morgado L.N."/>
            <person name="Niskanen T."/>
            <person name="Noordeloos M.E."/>
            <person name="Ohm R.A."/>
            <person name="Ortiz-Santana B."/>
            <person name="Ovrebo C."/>
            <person name="Racz N."/>
            <person name="Riley R."/>
            <person name="Savchenko A."/>
            <person name="Shiryaev A."/>
            <person name="Soop K."/>
            <person name="Spirin V."/>
            <person name="Szebenyi C."/>
            <person name="Tomsovsky M."/>
            <person name="Tulloss R.E."/>
            <person name="Uehling J."/>
            <person name="Grigoriev I.V."/>
            <person name="Vagvolgyi C."/>
            <person name="Papp T."/>
            <person name="Martin F.M."/>
            <person name="Miettinen O."/>
            <person name="Hibbett D.S."/>
            <person name="Nagy L.G."/>
        </authorList>
    </citation>
    <scope>NUCLEOTIDE SEQUENCE [LARGE SCALE GENOMIC DNA]</scope>
    <source>
        <strain evidence="3 4">CBS 309.79</strain>
    </source>
</reference>
<dbReference type="STRING" id="1884261.A0A5C3QZL3"/>
<evidence type="ECO:0000313" key="3">
    <source>
        <dbReference type="EMBL" id="TFL07463.1"/>
    </source>
</evidence>
<evidence type="ECO:0000256" key="1">
    <source>
        <dbReference type="SAM" id="MobiDB-lite"/>
    </source>
</evidence>
<dbReference type="InterPro" id="IPR035445">
    <property type="entry name" value="GYF-like_dom_sf"/>
</dbReference>
<dbReference type="PANTHER" id="PTHR13138">
    <property type="entry name" value="PROTEIN LIN1"/>
    <property type="match status" value="1"/>
</dbReference>
<dbReference type="OrthoDB" id="331341at2759"/>
<dbReference type="AlphaFoldDB" id="A0A5C3QZL3"/>
<feature type="region of interest" description="Disordered" evidence="1">
    <location>
        <begin position="1"/>
        <end position="161"/>
    </location>
</feature>